<keyword evidence="8 9" id="KW-0012">Acyltransferase</keyword>
<keyword evidence="9" id="KW-0594">Phospholipid biosynthesis</keyword>
<dbReference type="InterPro" id="IPR002123">
    <property type="entry name" value="Plipid/glycerol_acylTrfase"/>
</dbReference>
<dbReference type="AlphaFoldDB" id="A0AAP2D8R4"/>
<comment type="caution">
    <text evidence="12">The sequence shown here is derived from an EMBL/GenBank/DDBJ whole genome shotgun (WGS) entry which is preliminary data.</text>
</comment>
<keyword evidence="10" id="KW-0812">Transmembrane</keyword>
<evidence type="ECO:0000256" key="2">
    <source>
        <dbReference type="ARBA" id="ARBA00004728"/>
    </source>
</evidence>
<evidence type="ECO:0000256" key="6">
    <source>
        <dbReference type="ARBA" id="ARBA00016139"/>
    </source>
</evidence>
<comment type="pathway">
    <text evidence="2">Phospholipid metabolism; CDP-diacylglycerol biosynthesis; CDP-diacylglycerol from sn-glycerol 3-phosphate: step 2/3.</text>
</comment>
<keyword evidence="10" id="KW-1133">Transmembrane helix</keyword>
<dbReference type="RefSeq" id="WP_254090730.1">
    <property type="nucleotide sequence ID" value="NZ_JAHESC010000017.1"/>
</dbReference>
<dbReference type="PANTHER" id="PTHR10434:SF11">
    <property type="entry name" value="1-ACYL-SN-GLYCEROL-3-PHOSPHATE ACYLTRANSFERASE"/>
    <property type="match status" value="1"/>
</dbReference>
<evidence type="ECO:0000313" key="13">
    <source>
        <dbReference type="Proteomes" id="UP001319180"/>
    </source>
</evidence>
<evidence type="ECO:0000256" key="4">
    <source>
        <dbReference type="ARBA" id="ARBA00008655"/>
    </source>
</evidence>
<evidence type="ECO:0000313" key="12">
    <source>
        <dbReference type="EMBL" id="MBT1687498.1"/>
    </source>
</evidence>
<evidence type="ECO:0000256" key="10">
    <source>
        <dbReference type="SAM" id="Phobius"/>
    </source>
</evidence>
<dbReference type="CDD" id="cd07989">
    <property type="entry name" value="LPLAT_AGPAT-like"/>
    <property type="match status" value="1"/>
</dbReference>
<dbReference type="SUPFAM" id="SSF69593">
    <property type="entry name" value="Glycerol-3-phosphate (1)-acyltransferase"/>
    <property type="match status" value="1"/>
</dbReference>
<keyword evidence="9" id="KW-0444">Lipid biosynthesis</keyword>
<name>A0AAP2D8R4_9BACT</name>
<evidence type="ECO:0000259" key="11">
    <source>
        <dbReference type="SMART" id="SM00563"/>
    </source>
</evidence>
<keyword evidence="9" id="KW-1208">Phospholipid metabolism</keyword>
<dbReference type="InterPro" id="IPR004552">
    <property type="entry name" value="AGP_acyltrans"/>
</dbReference>
<keyword evidence="10" id="KW-0472">Membrane</keyword>
<comment type="pathway">
    <text evidence="3">Lipid metabolism.</text>
</comment>
<gene>
    <name evidence="12" type="ORF">KK078_13085</name>
</gene>
<accession>A0AAP2D8R4</accession>
<feature type="transmembrane region" description="Helical" evidence="10">
    <location>
        <begin position="43"/>
        <end position="64"/>
    </location>
</feature>
<dbReference type="GO" id="GO:0016020">
    <property type="term" value="C:membrane"/>
    <property type="evidence" value="ECO:0007669"/>
    <property type="project" value="InterPro"/>
</dbReference>
<protein>
    <recommendedName>
        <fullName evidence="6 9">1-acyl-sn-glycerol-3-phosphate acyltransferase</fullName>
        <ecNumber evidence="5 9">2.3.1.51</ecNumber>
    </recommendedName>
</protein>
<dbReference type="PANTHER" id="PTHR10434">
    <property type="entry name" value="1-ACYL-SN-GLYCEROL-3-PHOSPHATE ACYLTRANSFERASE"/>
    <property type="match status" value="1"/>
</dbReference>
<evidence type="ECO:0000256" key="3">
    <source>
        <dbReference type="ARBA" id="ARBA00005189"/>
    </source>
</evidence>
<evidence type="ECO:0000256" key="9">
    <source>
        <dbReference type="RuleBase" id="RU361267"/>
    </source>
</evidence>
<organism evidence="12 13">
    <name type="scientific">Dawidia soli</name>
    <dbReference type="NCBI Taxonomy" id="2782352"/>
    <lineage>
        <taxon>Bacteria</taxon>
        <taxon>Pseudomonadati</taxon>
        <taxon>Bacteroidota</taxon>
        <taxon>Cytophagia</taxon>
        <taxon>Cytophagales</taxon>
        <taxon>Chryseotaleaceae</taxon>
        <taxon>Dawidia</taxon>
    </lineage>
</organism>
<evidence type="ECO:0000256" key="7">
    <source>
        <dbReference type="ARBA" id="ARBA00022679"/>
    </source>
</evidence>
<evidence type="ECO:0000256" key="5">
    <source>
        <dbReference type="ARBA" id="ARBA00013211"/>
    </source>
</evidence>
<proteinExistence type="inferred from homology"/>
<evidence type="ECO:0000256" key="8">
    <source>
        <dbReference type="ARBA" id="ARBA00023315"/>
    </source>
</evidence>
<keyword evidence="9" id="KW-0443">Lipid metabolism</keyword>
<dbReference type="Pfam" id="PF01553">
    <property type="entry name" value="Acyltransferase"/>
    <property type="match status" value="1"/>
</dbReference>
<evidence type="ECO:0000256" key="1">
    <source>
        <dbReference type="ARBA" id="ARBA00001141"/>
    </source>
</evidence>
<comment type="similarity">
    <text evidence="4 9">Belongs to the 1-acyl-sn-glycerol-3-phosphate acyltransferase family.</text>
</comment>
<dbReference type="Proteomes" id="UP001319180">
    <property type="component" value="Unassembled WGS sequence"/>
</dbReference>
<dbReference type="GO" id="GO:0006654">
    <property type="term" value="P:phosphatidic acid biosynthetic process"/>
    <property type="evidence" value="ECO:0007669"/>
    <property type="project" value="TreeGrafter"/>
</dbReference>
<dbReference type="NCBIfam" id="TIGR00530">
    <property type="entry name" value="AGP_acyltrn"/>
    <property type="match status" value="1"/>
</dbReference>
<dbReference type="EMBL" id="JAHESC010000017">
    <property type="protein sequence ID" value="MBT1687498.1"/>
    <property type="molecule type" value="Genomic_DNA"/>
</dbReference>
<dbReference type="GO" id="GO:0003841">
    <property type="term" value="F:1-acylglycerol-3-phosphate O-acyltransferase activity"/>
    <property type="evidence" value="ECO:0007669"/>
    <property type="project" value="UniProtKB-UniRule"/>
</dbReference>
<sequence length="249" mass="28230">MKVIRSILLTLYKVWVFLVFTVFMLILLPGIIVPFMLGQRFGHIGYAFLYAWSWIFSQLTFIRYEFYGTENIQRGASYIYVSNHTSFLDIPGIRMIIPGQFRPLAKKELKKIPVFGWIAQAATIIVDRSSPESRKRSIDKLKMFLKQGISILIFAEGTQNRSKELLQPFKDGAFRIAVDTQQPILPMVVLGAGPLMRPGTIDMRPGTIRIYVGPPIETTGLTTADTVALKDKTFAIMHAMIVQNTPIKK</sequence>
<comment type="domain">
    <text evidence="9">The HXXXXD motif is essential for acyltransferase activity and may constitute the binding site for the phosphate moiety of the glycerol-3-phosphate.</text>
</comment>
<feature type="transmembrane region" description="Helical" evidence="10">
    <location>
        <begin position="12"/>
        <end position="37"/>
    </location>
</feature>
<comment type="catalytic activity">
    <reaction evidence="1 9">
        <text>a 1-acyl-sn-glycero-3-phosphate + an acyl-CoA = a 1,2-diacyl-sn-glycero-3-phosphate + CoA</text>
        <dbReference type="Rhea" id="RHEA:19709"/>
        <dbReference type="ChEBI" id="CHEBI:57287"/>
        <dbReference type="ChEBI" id="CHEBI:57970"/>
        <dbReference type="ChEBI" id="CHEBI:58342"/>
        <dbReference type="ChEBI" id="CHEBI:58608"/>
        <dbReference type="EC" id="2.3.1.51"/>
    </reaction>
</comment>
<feature type="domain" description="Phospholipid/glycerol acyltransferase" evidence="11">
    <location>
        <begin position="78"/>
        <end position="192"/>
    </location>
</feature>
<keyword evidence="13" id="KW-1185">Reference proteome</keyword>
<dbReference type="SMART" id="SM00563">
    <property type="entry name" value="PlsC"/>
    <property type="match status" value="1"/>
</dbReference>
<reference evidence="12 13" key="1">
    <citation type="submission" date="2021-05" db="EMBL/GenBank/DDBJ databases">
        <title>A Polyphasic approach of four new species of the genus Ohtaekwangia: Ohtaekwangia histidinii sp. nov., Ohtaekwangia cretensis sp. nov., Ohtaekwangia indiensis sp. nov., Ohtaekwangia reichenbachii sp. nov. from diverse environment.</title>
        <authorList>
            <person name="Octaviana S."/>
        </authorList>
    </citation>
    <scope>NUCLEOTIDE SEQUENCE [LARGE SCALE GENOMIC DNA]</scope>
    <source>
        <strain evidence="12 13">PWU37</strain>
    </source>
</reference>
<dbReference type="EC" id="2.3.1.51" evidence="5 9"/>
<keyword evidence="7 9" id="KW-0808">Transferase</keyword>